<dbReference type="GO" id="GO:0051536">
    <property type="term" value="F:iron-sulfur cluster binding"/>
    <property type="evidence" value="ECO:0007669"/>
    <property type="project" value="UniProtKB-KW"/>
</dbReference>
<reference evidence="10" key="1">
    <citation type="submission" date="2019-11" db="EMBL/GenBank/DDBJ databases">
        <authorList>
            <person name="Feng L."/>
        </authorList>
    </citation>
    <scope>NUCLEOTIDE SEQUENCE</scope>
    <source>
        <strain evidence="10">CbolteaeLFYP116</strain>
    </source>
</reference>
<dbReference type="SUPFAM" id="SSF54862">
    <property type="entry name" value="4Fe-4S ferredoxins"/>
    <property type="match status" value="1"/>
</dbReference>
<name>A0A6N2XSW7_9FIRM</name>
<evidence type="ECO:0000256" key="1">
    <source>
        <dbReference type="ARBA" id="ARBA00001917"/>
    </source>
</evidence>
<dbReference type="PANTHER" id="PTHR43673">
    <property type="entry name" value="NAD(P)H NITROREDUCTASE YDGI-RELATED"/>
    <property type="match status" value="1"/>
</dbReference>
<keyword evidence="8" id="KW-0411">Iron-sulfur</keyword>
<dbReference type="PROSITE" id="PS00198">
    <property type="entry name" value="4FE4S_FER_1"/>
    <property type="match status" value="1"/>
</dbReference>
<evidence type="ECO:0000256" key="4">
    <source>
        <dbReference type="ARBA" id="ARBA00022643"/>
    </source>
</evidence>
<dbReference type="Pfam" id="PF13237">
    <property type="entry name" value="Fer4_10"/>
    <property type="match status" value="1"/>
</dbReference>
<dbReference type="PROSITE" id="PS51379">
    <property type="entry name" value="4FE4S_FER_2"/>
    <property type="match status" value="2"/>
</dbReference>
<dbReference type="AlphaFoldDB" id="A0A6N2XSW7"/>
<sequence>MRQHHVIIDRDKCVGCSRCASVCVAHNIVIKNKKAETVLDDCLMCGQCSAVCPKKAITVSGYHTDQKEKQGDIRLDPREVLEVIRFRRSIRRFKQEPVPNEVIDQILEAGTLTHTAKNMQDVSFTVLEKEKNRIEQMAVSVFKKIKPIADLLSPMARNMKIDDHFFFFNAPVVIVITAKDKTNGILAAQNMEYIAEANGLGVLYSGFFTMAANASHKIRKAIKVPKGKRAAMTLVLGYPDIKFLRSPQRKKAEATYM</sequence>
<comment type="cofactor">
    <cofactor evidence="1">
        <name>FMN</name>
        <dbReference type="ChEBI" id="CHEBI:58210"/>
    </cofactor>
</comment>
<protein>
    <submittedName>
        <fullName evidence="10">Ferredoxin-2</fullName>
    </submittedName>
</protein>
<dbReference type="Gene3D" id="3.30.70.20">
    <property type="match status" value="1"/>
</dbReference>
<organism evidence="10">
    <name type="scientific">Enterocloster bolteae</name>
    <dbReference type="NCBI Taxonomy" id="208479"/>
    <lineage>
        <taxon>Bacteria</taxon>
        <taxon>Bacillati</taxon>
        <taxon>Bacillota</taxon>
        <taxon>Clostridia</taxon>
        <taxon>Lachnospirales</taxon>
        <taxon>Lachnospiraceae</taxon>
        <taxon>Enterocloster</taxon>
    </lineage>
</organism>
<dbReference type="Gene3D" id="3.40.109.10">
    <property type="entry name" value="NADH Oxidase"/>
    <property type="match status" value="1"/>
</dbReference>
<dbReference type="InterPro" id="IPR017896">
    <property type="entry name" value="4Fe4S_Fe-S-bd"/>
</dbReference>
<evidence type="ECO:0000256" key="5">
    <source>
        <dbReference type="ARBA" id="ARBA00022723"/>
    </source>
</evidence>
<evidence type="ECO:0000256" key="6">
    <source>
        <dbReference type="ARBA" id="ARBA00023002"/>
    </source>
</evidence>
<evidence type="ECO:0000313" key="10">
    <source>
        <dbReference type="EMBL" id="VYT57589.1"/>
    </source>
</evidence>
<evidence type="ECO:0000259" key="9">
    <source>
        <dbReference type="PROSITE" id="PS51379"/>
    </source>
</evidence>
<keyword evidence="7" id="KW-0408">Iron</keyword>
<keyword evidence="4" id="KW-0288">FMN</keyword>
<dbReference type="EMBL" id="CACRTF010000032">
    <property type="protein sequence ID" value="VYT57589.1"/>
    <property type="molecule type" value="Genomic_DNA"/>
</dbReference>
<keyword evidence="6" id="KW-0560">Oxidoreductase</keyword>
<gene>
    <name evidence="10" type="ORF">CBLFYP116_00652</name>
</gene>
<comment type="similarity">
    <text evidence="2">Belongs to the nitroreductase family.</text>
</comment>
<dbReference type="GO" id="GO:0046872">
    <property type="term" value="F:metal ion binding"/>
    <property type="evidence" value="ECO:0007669"/>
    <property type="project" value="UniProtKB-KW"/>
</dbReference>
<feature type="domain" description="4Fe-4S ferredoxin-type" evidence="9">
    <location>
        <begin position="4"/>
        <end position="33"/>
    </location>
</feature>
<dbReference type="GO" id="GO:0016491">
    <property type="term" value="F:oxidoreductase activity"/>
    <property type="evidence" value="ECO:0007669"/>
    <property type="project" value="UniProtKB-KW"/>
</dbReference>
<dbReference type="SUPFAM" id="SSF55469">
    <property type="entry name" value="FMN-dependent nitroreductase-like"/>
    <property type="match status" value="1"/>
</dbReference>
<evidence type="ECO:0000256" key="3">
    <source>
        <dbReference type="ARBA" id="ARBA00022630"/>
    </source>
</evidence>
<proteinExistence type="inferred from homology"/>
<dbReference type="RefSeq" id="WP_002573964.1">
    <property type="nucleotide sequence ID" value="NZ_BAABZS010000001.1"/>
</dbReference>
<dbReference type="Pfam" id="PF00881">
    <property type="entry name" value="Nitroreductase"/>
    <property type="match status" value="1"/>
</dbReference>
<keyword evidence="5" id="KW-0479">Metal-binding</keyword>
<dbReference type="GeneID" id="23111409"/>
<keyword evidence="3" id="KW-0285">Flavoprotein</keyword>
<dbReference type="InterPro" id="IPR017900">
    <property type="entry name" value="4Fe4S_Fe_S_CS"/>
</dbReference>
<dbReference type="PANTHER" id="PTHR43673:SF2">
    <property type="entry name" value="NITROREDUCTASE"/>
    <property type="match status" value="1"/>
</dbReference>
<dbReference type="InterPro" id="IPR029479">
    <property type="entry name" value="Nitroreductase"/>
</dbReference>
<evidence type="ECO:0000256" key="2">
    <source>
        <dbReference type="ARBA" id="ARBA00007118"/>
    </source>
</evidence>
<feature type="domain" description="4Fe-4S ferredoxin-type" evidence="9">
    <location>
        <begin position="34"/>
        <end position="62"/>
    </location>
</feature>
<evidence type="ECO:0000256" key="7">
    <source>
        <dbReference type="ARBA" id="ARBA00023004"/>
    </source>
</evidence>
<evidence type="ECO:0000256" key="8">
    <source>
        <dbReference type="ARBA" id="ARBA00023014"/>
    </source>
</evidence>
<accession>A0A6N2XSW7</accession>
<dbReference type="InterPro" id="IPR000415">
    <property type="entry name" value="Nitroreductase-like"/>
</dbReference>